<dbReference type="InterPro" id="IPR027417">
    <property type="entry name" value="P-loop_NTPase"/>
</dbReference>
<dbReference type="eggNOG" id="COG1484">
    <property type="taxonomic scope" value="Bacteria"/>
</dbReference>
<feature type="domain" description="AAA+ ATPase" evidence="1">
    <location>
        <begin position="79"/>
        <end position="209"/>
    </location>
</feature>
<accession>I0I1V0</accession>
<evidence type="ECO:0000259" key="1">
    <source>
        <dbReference type="SMART" id="SM00382"/>
    </source>
</evidence>
<dbReference type="EMBL" id="AP012337">
    <property type="protein sequence ID" value="BAL99237.1"/>
    <property type="molecule type" value="Genomic_DNA"/>
</dbReference>
<dbReference type="HOGENOM" id="CLU_582310_0_0_0"/>
<dbReference type="PATRIC" id="fig|926550.5.peg.1267"/>
<dbReference type="AlphaFoldDB" id="I0I1V0"/>
<protein>
    <recommendedName>
        <fullName evidence="1">AAA+ ATPase domain-containing protein</fullName>
    </recommendedName>
</protein>
<name>I0I1V0_CALAS</name>
<organism evidence="2 3">
    <name type="scientific">Caldilinea aerophila (strain DSM 14535 / JCM 11387 / NBRC 104270 / STL-6-O1)</name>
    <dbReference type="NCBI Taxonomy" id="926550"/>
    <lineage>
        <taxon>Bacteria</taxon>
        <taxon>Bacillati</taxon>
        <taxon>Chloroflexota</taxon>
        <taxon>Caldilineae</taxon>
        <taxon>Caldilineales</taxon>
        <taxon>Caldilineaceae</taxon>
        <taxon>Caldilinea</taxon>
    </lineage>
</organism>
<dbReference type="GO" id="GO:0006260">
    <property type="term" value="P:DNA replication"/>
    <property type="evidence" value="ECO:0007669"/>
    <property type="project" value="TreeGrafter"/>
</dbReference>
<dbReference type="PANTHER" id="PTHR30050:SF4">
    <property type="entry name" value="ATP-BINDING PROTEIN RV3427C IN INSERTION SEQUENCE-RELATED"/>
    <property type="match status" value="1"/>
</dbReference>
<dbReference type="KEGG" id="cap:CLDAP_11980"/>
<reference evidence="2 3" key="1">
    <citation type="submission" date="2012-02" db="EMBL/GenBank/DDBJ databases">
        <title>Complete genome sequence of Caldilinea aerophila DSM 14535 (= NBRC 102666).</title>
        <authorList>
            <person name="Oguchi A."/>
            <person name="Hosoyama A."/>
            <person name="Sekine M."/>
            <person name="Fukai R."/>
            <person name="Kato Y."/>
            <person name="Nakamura S."/>
            <person name="Hanada S."/>
            <person name="Yamazaki S."/>
            <person name="Fujita N."/>
        </authorList>
    </citation>
    <scope>NUCLEOTIDE SEQUENCE [LARGE SCALE GENOMIC DNA]</scope>
    <source>
        <strain evidence="3">DSM 14535 / JCM 11387 / NBRC 104270 / STL-6-O1</strain>
    </source>
</reference>
<dbReference type="InterPro" id="IPR003593">
    <property type="entry name" value="AAA+_ATPase"/>
</dbReference>
<dbReference type="Pfam" id="PF01695">
    <property type="entry name" value="IstB_IS21"/>
    <property type="match status" value="2"/>
</dbReference>
<dbReference type="CDD" id="cd00009">
    <property type="entry name" value="AAA"/>
    <property type="match status" value="1"/>
</dbReference>
<gene>
    <name evidence="2" type="ordered locus">CLDAP_11980</name>
</gene>
<dbReference type="GO" id="GO:0005524">
    <property type="term" value="F:ATP binding"/>
    <property type="evidence" value="ECO:0007669"/>
    <property type="project" value="InterPro"/>
</dbReference>
<keyword evidence="3" id="KW-1185">Reference proteome</keyword>
<dbReference type="SUPFAM" id="SSF52540">
    <property type="entry name" value="P-loop containing nucleoside triphosphate hydrolases"/>
    <property type="match status" value="2"/>
</dbReference>
<dbReference type="PANTHER" id="PTHR30050">
    <property type="entry name" value="CHROMOSOMAL REPLICATION INITIATOR PROTEIN DNAA"/>
    <property type="match status" value="1"/>
</dbReference>
<sequence>MVPDLPIGHPDYGRAVPCRCRIQELQARRLRSLQSISMVEGLKRLTFETFHPEPSHLPPDKQVNLRRAYETCVNFAANPEGWLLLTGGYGCGKTHLAAAIAHARLAMGQPAIFMVVPDLLDHLRATFGPQSELAYDKLFEELRNAPLLILDDLGSQASTPWAQEKLFQLLNHRYNAQAPTVITTNQRFDELDPRLRSRLQDVELVNHVLILAPDFRTGKASGQSDLSTLHLHRDQTFESFDAARKDLSPEERANLREVVRRCLDYSESPHGWLVLMGASGCGKTHLAAAIANRYVERTRTDVMFVVTPDLLDYLRSAFNPQSVTPLDRRFDEVKRAPLLVLDDLGAESATPWAREKLFQLLNFRYTALLPTIITTSADPKQIDPWLRTRMMDTNRCQYLAIIAPGYRGALSQQDTRSRKTTRR</sequence>
<feature type="domain" description="AAA+ ATPase" evidence="1">
    <location>
        <begin position="269"/>
        <end position="396"/>
    </location>
</feature>
<proteinExistence type="predicted"/>
<evidence type="ECO:0000313" key="2">
    <source>
        <dbReference type="EMBL" id="BAL99237.1"/>
    </source>
</evidence>
<evidence type="ECO:0000313" key="3">
    <source>
        <dbReference type="Proteomes" id="UP000007880"/>
    </source>
</evidence>
<dbReference type="Proteomes" id="UP000007880">
    <property type="component" value="Chromosome"/>
</dbReference>
<dbReference type="SMART" id="SM00382">
    <property type="entry name" value="AAA"/>
    <property type="match status" value="2"/>
</dbReference>
<dbReference type="STRING" id="926550.CLDAP_11980"/>
<dbReference type="InterPro" id="IPR002611">
    <property type="entry name" value="IstB_ATP-bd"/>
</dbReference>
<dbReference type="Gene3D" id="3.40.50.300">
    <property type="entry name" value="P-loop containing nucleotide triphosphate hydrolases"/>
    <property type="match status" value="2"/>
</dbReference>